<evidence type="ECO:0000256" key="1">
    <source>
        <dbReference type="SAM" id="MobiDB-lite"/>
    </source>
</evidence>
<keyword evidence="4" id="KW-1185">Reference proteome</keyword>
<feature type="region of interest" description="Disordered" evidence="1">
    <location>
        <begin position="149"/>
        <end position="181"/>
    </location>
</feature>
<dbReference type="EMBL" id="JAPDFW010000058">
    <property type="protein sequence ID" value="KAJ5077469.1"/>
    <property type="molecule type" value="Genomic_DNA"/>
</dbReference>
<gene>
    <name evidence="3" type="ORF">M0811_05992</name>
</gene>
<dbReference type="InterPro" id="IPR000210">
    <property type="entry name" value="BTB/POZ_dom"/>
</dbReference>
<dbReference type="InterPro" id="IPR011333">
    <property type="entry name" value="SKP1/BTB/POZ_sf"/>
</dbReference>
<name>A0A9Q0REU7_ANAIG</name>
<feature type="compositionally biased region" description="Acidic residues" evidence="1">
    <location>
        <begin position="342"/>
        <end position="355"/>
    </location>
</feature>
<dbReference type="Pfam" id="PF07534">
    <property type="entry name" value="TLD"/>
    <property type="match status" value="1"/>
</dbReference>
<reference evidence="3" key="1">
    <citation type="submission" date="2022-10" db="EMBL/GenBank/DDBJ databases">
        <title>Novel sulphate-reducing endosymbionts in the free-living metamonad Anaeramoeba.</title>
        <authorList>
            <person name="Jerlstrom-Hultqvist J."/>
            <person name="Cepicka I."/>
            <person name="Gallot-Lavallee L."/>
            <person name="Salas-Leiva D."/>
            <person name="Curtis B.A."/>
            <person name="Zahonova K."/>
            <person name="Pipaliya S."/>
            <person name="Dacks J."/>
            <person name="Roger A.J."/>
        </authorList>
    </citation>
    <scope>NUCLEOTIDE SEQUENCE</scope>
    <source>
        <strain evidence="3">BMAN</strain>
    </source>
</reference>
<dbReference type="InterPro" id="IPR006571">
    <property type="entry name" value="TLDc_dom"/>
</dbReference>
<comment type="caution">
    <text evidence="3">The sequence shown here is derived from an EMBL/GenBank/DDBJ whole genome shotgun (WGS) entry which is preliminary data.</text>
</comment>
<sequence>MDNNNNNNQNENANQNANQNEKKNLEKKVTKNLIKNYSNLLNGNSFKDFSIFVENESNPFEIKVHKSILSSRSPFFNESLRQESLFISLNQFNKKEMESILNSISKQDFDKLKQFDIFLPNSFLIHFERTIFEIQDQENQTKIKEKEKKIKEKEKENQDLKSKTEKQKQWNQKLKSENDKQKKEIEEKWKKEVEKKDNKIKRRDKRIKSFESENQKLKSENDKQKKEIEEKWKKEVEKKDKILKQKDEIQNLKLLKIFSDSKIIQGKEYIIKLQEWINDNNFFSKMKKGFSAKRDGFNSKKWHKAVDNKGKTLVVIKTKDNFIFGGFTQVGWTTDKSKWNEDDSDSDSDSDSESDSDLKLDSKLDYPNYGYGYIIDPNAFIFSLRNDKNDRKPKKFIIKQGEENAIYYSLSYGPSFGGCDFLLNSDLQSGYSNFGTSYNLPNGIKKYTNEAKSYLAGSYNGWIVDELETYFI</sequence>
<proteinExistence type="predicted"/>
<feature type="domain" description="BTB" evidence="2">
    <location>
        <begin position="47"/>
        <end position="104"/>
    </location>
</feature>
<evidence type="ECO:0000313" key="3">
    <source>
        <dbReference type="EMBL" id="KAJ5077469.1"/>
    </source>
</evidence>
<dbReference type="Gene3D" id="3.30.710.10">
    <property type="entry name" value="Potassium Channel Kv1.1, Chain A"/>
    <property type="match status" value="1"/>
</dbReference>
<evidence type="ECO:0000313" key="4">
    <source>
        <dbReference type="Proteomes" id="UP001149090"/>
    </source>
</evidence>
<organism evidence="3 4">
    <name type="scientific">Anaeramoeba ignava</name>
    <name type="common">Anaerobic marine amoeba</name>
    <dbReference type="NCBI Taxonomy" id="1746090"/>
    <lineage>
        <taxon>Eukaryota</taxon>
        <taxon>Metamonada</taxon>
        <taxon>Anaeramoebidae</taxon>
        <taxon>Anaeramoeba</taxon>
    </lineage>
</organism>
<accession>A0A9Q0REU7</accession>
<protein>
    <submittedName>
        <fullName evidence="3">E3 ubiquitin-protein ligase</fullName>
    </submittedName>
</protein>
<evidence type="ECO:0000259" key="2">
    <source>
        <dbReference type="PROSITE" id="PS50097"/>
    </source>
</evidence>
<dbReference type="SUPFAM" id="SSF54695">
    <property type="entry name" value="POZ domain"/>
    <property type="match status" value="1"/>
</dbReference>
<dbReference type="Proteomes" id="UP001149090">
    <property type="component" value="Unassembled WGS sequence"/>
</dbReference>
<dbReference type="AlphaFoldDB" id="A0A9Q0REU7"/>
<dbReference type="Pfam" id="PF00651">
    <property type="entry name" value="BTB"/>
    <property type="match status" value="1"/>
</dbReference>
<feature type="region of interest" description="Disordered" evidence="1">
    <location>
        <begin position="338"/>
        <end position="359"/>
    </location>
</feature>
<dbReference type="PROSITE" id="PS50097">
    <property type="entry name" value="BTB"/>
    <property type="match status" value="1"/>
</dbReference>